<dbReference type="SUPFAM" id="SSF52540">
    <property type="entry name" value="P-loop containing nucleoside triphosphate hydrolases"/>
    <property type="match status" value="1"/>
</dbReference>
<dbReference type="GO" id="GO:0140664">
    <property type="term" value="F:ATP-dependent DNA damage sensor activity"/>
    <property type="evidence" value="ECO:0007669"/>
    <property type="project" value="InterPro"/>
</dbReference>
<proteinExistence type="predicted"/>
<keyword evidence="3" id="KW-0238">DNA-binding</keyword>
<name>A0A0P0CQA6_9BACT</name>
<dbReference type="EMBL" id="CP012643">
    <property type="protein sequence ID" value="ALI99547.1"/>
    <property type="molecule type" value="Genomic_DNA"/>
</dbReference>
<feature type="transmembrane region" description="Helical" evidence="4">
    <location>
        <begin position="58"/>
        <end position="75"/>
    </location>
</feature>
<dbReference type="AlphaFoldDB" id="A0A0P0CQA6"/>
<evidence type="ECO:0000259" key="5">
    <source>
        <dbReference type="SMART" id="SM00534"/>
    </source>
</evidence>
<dbReference type="PATRIC" id="fig|512763.3.peg.2610"/>
<feature type="transmembrane region" description="Helical" evidence="4">
    <location>
        <begin position="240"/>
        <end position="256"/>
    </location>
</feature>
<keyword evidence="2" id="KW-0067">ATP-binding</keyword>
<dbReference type="OrthoDB" id="9802448at2"/>
<protein>
    <submittedName>
        <fullName evidence="6">DNA mismatch repair protein MutS</fullName>
    </submittedName>
</protein>
<dbReference type="PANTHER" id="PTHR11361:SF99">
    <property type="entry name" value="DNA MISMATCH REPAIR PROTEIN"/>
    <property type="match status" value="1"/>
</dbReference>
<dbReference type="InterPro" id="IPR036187">
    <property type="entry name" value="DNA_mismatch_repair_MutS_sf"/>
</dbReference>
<accession>A0A0P0CQA6</accession>
<dbReference type="STRING" id="512763.DC20_11900"/>
<evidence type="ECO:0000256" key="4">
    <source>
        <dbReference type="SAM" id="Phobius"/>
    </source>
</evidence>
<dbReference type="InterPro" id="IPR045076">
    <property type="entry name" value="MutS"/>
</dbReference>
<dbReference type="RefSeq" id="WP_062544029.1">
    <property type="nucleotide sequence ID" value="NZ_CP012643.1"/>
</dbReference>
<dbReference type="Gene3D" id="1.10.1420.10">
    <property type="match status" value="1"/>
</dbReference>
<dbReference type="GO" id="GO:0005829">
    <property type="term" value="C:cytosol"/>
    <property type="evidence" value="ECO:0007669"/>
    <property type="project" value="TreeGrafter"/>
</dbReference>
<dbReference type="PANTHER" id="PTHR11361">
    <property type="entry name" value="DNA MISMATCH REPAIR PROTEIN MUTS FAMILY MEMBER"/>
    <property type="match status" value="1"/>
</dbReference>
<dbReference type="InterPro" id="IPR000432">
    <property type="entry name" value="DNA_mismatch_repair_MutS_C"/>
</dbReference>
<dbReference type="GO" id="GO:0005524">
    <property type="term" value="F:ATP binding"/>
    <property type="evidence" value="ECO:0007669"/>
    <property type="project" value="UniProtKB-KW"/>
</dbReference>
<feature type="transmembrane region" description="Helical" evidence="4">
    <location>
        <begin position="214"/>
        <end position="234"/>
    </location>
</feature>
<keyword evidence="4" id="KW-0472">Membrane</keyword>
<feature type="transmembrane region" description="Helical" evidence="4">
    <location>
        <begin position="33"/>
        <end position="52"/>
    </location>
</feature>
<dbReference type="KEGG" id="rti:DC20_11900"/>
<evidence type="ECO:0000256" key="3">
    <source>
        <dbReference type="ARBA" id="ARBA00023125"/>
    </source>
</evidence>
<feature type="domain" description="DNA mismatch repair proteins mutS family" evidence="5">
    <location>
        <begin position="423"/>
        <end position="597"/>
    </location>
</feature>
<dbReference type="GO" id="GO:0006298">
    <property type="term" value="P:mismatch repair"/>
    <property type="evidence" value="ECO:0007669"/>
    <property type="project" value="InterPro"/>
</dbReference>
<sequence>MIENSPEALFAEREQRFFSAEERQATRYRWVGWLRLSFFVGSVLGCVLLFYYGQNGAGLGLLIGGYFIFAMLIHWHNKIEYARKHQLYLGLINRRENERLRGELTSFPDGEEFQEPNHYYTADLDVFGPNSLFQLLNRGVTRLGQQRLAEWLKAPAPAQEIIARQEAVAELKPDLDWRQNLEARAMHHHRKTQQLPQPFLLWLKSPNFFTGKGWLVALTFLLPLLTIGTAVYWAEGYSHYPFLGLVLLQFMIAYKYQRQRDEYYEESTGMYETLRSYTDLLVHIEGRSFKSPKALGLQQQLKIDERQASEHVRKLASIIQFLSARLNTYLNFILNHVFMWDFIWMWRLERWKKTMSGNIGLVLNAAAEFEALASLAAFQYANPSYAVPLISSNAFEFDAQDLSHPLIFSPTRTANSISFQGAGHTVLITGSNMSGKSTFLRAVGVNMVLAFTGTAVCANRLTVFPAQVYTSMRTEDNLAENTSSFYAELKRLKILIDLTASNEPVYFFLDEILKGTNSHDRHQGAMALIRQLHQRQAAGFVSTHDLELGTMEDELPGSVQNFSFNSYFEDGQLRFDYTLRPGICQSFNASQLMRQMGIEV</sequence>
<reference evidence="6 7" key="1">
    <citation type="submission" date="2015-08" db="EMBL/GenBank/DDBJ databases">
        <title>Complete genome sequence of Rufibacter tibetensis strain 1351t, a radiation-resistant bacterium from tibet plateau.</title>
        <authorList>
            <person name="Dai J."/>
        </authorList>
    </citation>
    <scope>NUCLEOTIDE SEQUENCE [LARGE SCALE GENOMIC DNA]</scope>
    <source>
        <strain evidence="6 7">1351</strain>
    </source>
</reference>
<keyword evidence="4" id="KW-1133">Transmembrane helix</keyword>
<evidence type="ECO:0000313" key="7">
    <source>
        <dbReference type="Proteomes" id="UP000061382"/>
    </source>
</evidence>
<evidence type="ECO:0000256" key="1">
    <source>
        <dbReference type="ARBA" id="ARBA00022741"/>
    </source>
</evidence>
<keyword evidence="4" id="KW-0812">Transmembrane</keyword>
<keyword evidence="1" id="KW-0547">Nucleotide-binding</keyword>
<dbReference type="InterPro" id="IPR027417">
    <property type="entry name" value="P-loop_NTPase"/>
</dbReference>
<dbReference type="Gene3D" id="3.40.50.300">
    <property type="entry name" value="P-loop containing nucleotide triphosphate hydrolases"/>
    <property type="match status" value="1"/>
</dbReference>
<gene>
    <name evidence="6" type="ORF">DC20_11900</name>
</gene>
<keyword evidence="7" id="KW-1185">Reference proteome</keyword>
<dbReference type="Pfam" id="PF00488">
    <property type="entry name" value="MutS_V"/>
    <property type="match status" value="1"/>
</dbReference>
<dbReference type="SMART" id="SM00534">
    <property type="entry name" value="MUTSac"/>
    <property type="match status" value="1"/>
</dbReference>
<evidence type="ECO:0000313" key="6">
    <source>
        <dbReference type="EMBL" id="ALI99547.1"/>
    </source>
</evidence>
<dbReference type="GO" id="GO:0030983">
    <property type="term" value="F:mismatched DNA binding"/>
    <property type="evidence" value="ECO:0007669"/>
    <property type="project" value="InterPro"/>
</dbReference>
<dbReference type="Proteomes" id="UP000061382">
    <property type="component" value="Chromosome"/>
</dbReference>
<organism evidence="6 7">
    <name type="scientific">Rufibacter tibetensis</name>
    <dbReference type="NCBI Taxonomy" id="512763"/>
    <lineage>
        <taxon>Bacteria</taxon>
        <taxon>Pseudomonadati</taxon>
        <taxon>Bacteroidota</taxon>
        <taxon>Cytophagia</taxon>
        <taxon>Cytophagales</taxon>
        <taxon>Hymenobacteraceae</taxon>
        <taxon>Rufibacter</taxon>
    </lineage>
</organism>
<dbReference type="SUPFAM" id="SSF48334">
    <property type="entry name" value="DNA repair protein MutS, domain III"/>
    <property type="match status" value="1"/>
</dbReference>
<evidence type="ECO:0000256" key="2">
    <source>
        <dbReference type="ARBA" id="ARBA00022840"/>
    </source>
</evidence>